<dbReference type="KEGG" id="hhd:HBHAL_4747"/>
<keyword evidence="1" id="KW-0812">Transmembrane</keyword>
<evidence type="ECO:0000313" key="3">
    <source>
        <dbReference type="Proteomes" id="UP000007397"/>
    </source>
</evidence>
<evidence type="ECO:0000256" key="1">
    <source>
        <dbReference type="SAM" id="Phobius"/>
    </source>
</evidence>
<gene>
    <name evidence="2" type="ordered locus">HBHAL_4747</name>
</gene>
<dbReference type="EMBL" id="HE717023">
    <property type="protein sequence ID" value="CCG47085.1"/>
    <property type="molecule type" value="Genomic_DNA"/>
</dbReference>
<proteinExistence type="predicted"/>
<keyword evidence="3" id="KW-1185">Reference proteome</keyword>
<keyword evidence="1" id="KW-1133">Transmembrane helix</keyword>
<name>I0JSG3_HALH3</name>
<organism evidence="2 3">
    <name type="scientific">Halobacillus halophilus (strain ATCC 35676 / DSM 2266 / JCM 20832 / KCTC 3685 / LMG 17431 / NBRC 102448 / NCIMB 2269)</name>
    <name type="common">Sporosarcina halophila</name>
    <dbReference type="NCBI Taxonomy" id="866895"/>
    <lineage>
        <taxon>Bacteria</taxon>
        <taxon>Bacillati</taxon>
        <taxon>Bacillota</taxon>
        <taxon>Bacilli</taxon>
        <taxon>Bacillales</taxon>
        <taxon>Bacillaceae</taxon>
        <taxon>Halobacillus</taxon>
    </lineage>
</organism>
<dbReference type="AlphaFoldDB" id="I0JSG3"/>
<accession>I0JSG3</accession>
<protein>
    <submittedName>
        <fullName evidence="2">Uncharacterized protein</fullName>
    </submittedName>
</protein>
<reference evidence="2 3" key="1">
    <citation type="journal article" date="2013" name="Environ. Microbiol.">
        <title>Chloride and organic osmolytes: a hybrid strategy to cope with elevated salinities by the moderately halophilic, chloride-dependent bacterium Halobacillus halophilus.</title>
        <authorList>
            <person name="Saum S.H."/>
            <person name="Pfeiffer F."/>
            <person name="Palm P."/>
            <person name="Rampp M."/>
            <person name="Schuster S.C."/>
            <person name="Muller V."/>
            <person name="Oesterhelt D."/>
        </authorList>
    </citation>
    <scope>NUCLEOTIDE SEQUENCE [LARGE SCALE GENOMIC DNA]</scope>
    <source>
        <strain evidence="3">ATCC 35676 / DSM 2266 / JCM 20832 / KCTC 3685 / LMG 17431 / NBRC 102448 / NCIMB 2269</strain>
    </source>
</reference>
<evidence type="ECO:0000313" key="2">
    <source>
        <dbReference type="EMBL" id="CCG47085.1"/>
    </source>
</evidence>
<dbReference type="HOGENOM" id="CLU_3136313_0_0_9"/>
<dbReference type="Proteomes" id="UP000007397">
    <property type="component" value="Chromosome"/>
</dbReference>
<keyword evidence="1" id="KW-0472">Membrane</keyword>
<feature type="transmembrane region" description="Helical" evidence="1">
    <location>
        <begin position="28"/>
        <end position="46"/>
    </location>
</feature>
<dbReference type="STRING" id="866895.HBHAL_4747"/>
<sequence length="49" mass="5813">MLGYLKKNPDFDPFCLLIERLFNGVKVILIRKGPLIFQFFGLIIFFDFD</sequence>
<dbReference type="PATRIC" id="fig|866895.3.peg.3784"/>